<keyword evidence="2" id="KW-1185">Reference proteome</keyword>
<organism evidence="1 2">
    <name type="scientific">Paenibacillus qinlingensis</name>
    <dbReference type="NCBI Taxonomy" id="1837343"/>
    <lineage>
        <taxon>Bacteria</taxon>
        <taxon>Bacillati</taxon>
        <taxon>Bacillota</taxon>
        <taxon>Bacilli</taxon>
        <taxon>Bacillales</taxon>
        <taxon>Paenibacillaceae</taxon>
        <taxon>Paenibacillus</taxon>
    </lineage>
</organism>
<accession>A0ABU1P3N3</accession>
<dbReference type="Proteomes" id="UP001267290">
    <property type="component" value="Unassembled WGS sequence"/>
</dbReference>
<protein>
    <submittedName>
        <fullName evidence="1">Uncharacterized protein</fullName>
    </submittedName>
</protein>
<proteinExistence type="predicted"/>
<sequence>MRLQKLLAQLRVSTLLPPRLQFSASQLRKSAGSYSQHARDCKNCSLSCASAPSCLRGCNFRRLSSANELASPASSCRIKQKNLRINPSSGSFVQPPQQRVIFEYPH</sequence>
<evidence type="ECO:0000313" key="1">
    <source>
        <dbReference type="EMBL" id="MDR6554356.1"/>
    </source>
</evidence>
<evidence type="ECO:0000313" key="2">
    <source>
        <dbReference type="Proteomes" id="UP001267290"/>
    </source>
</evidence>
<comment type="caution">
    <text evidence="1">The sequence shown here is derived from an EMBL/GenBank/DDBJ whole genome shotgun (WGS) entry which is preliminary data.</text>
</comment>
<reference evidence="1 2" key="1">
    <citation type="submission" date="2023-07" db="EMBL/GenBank/DDBJ databases">
        <title>Sorghum-associated microbial communities from plants grown in Nebraska, USA.</title>
        <authorList>
            <person name="Schachtman D."/>
        </authorList>
    </citation>
    <scope>NUCLEOTIDE SEQUENCE [LARGE SCALE GENOMIC DNA]</scope>
    <source>
        <strain evidence="1 2">CC258</strain>
    </source>
</reference>
<gene>
    <name evidence="1" type="ORF">J2736_005585</name>
</gene>
<dbReference type="EMBL" id="JAVDSB010000015">
    <property type="protein sequence ID" value="MDR6554356.1"/>
    <property type="molecule type" value="Genomic_DNA"/>
</dbReference>
<name>A0ABU1P3N3_9BACL</name>